<reference evidence="1 2" key="1">
    <citation type="submission" date="2021-06" db="EMBL/GenBank/DDBJ databases">
        <title>Caerostris darwini draft genome.</title>
        <authorList>
            <person name="Kono N."/>
            <person name="Arakawa K."/>
        </authorList>
    </citation>
    <scope>NUCLEOTIDE SEQUENCE [LARGE SCALE GENOMIC DNA]</scope>
</reference>
<organism evidence="1 2">
    <name type="scientific">Caerostris darwini</name>
    <dbReference type="NCBI Taxonomy" id="1538125"/>
    <lineage>
        <taxon>Eukaryota</taxon>
        <taxon>Metazoa</taxon>
        <taxon>Ecdysozoa</taxon>
        <taxon>Arthropoda</taxon>
        <taxon>Chelicerata</taxon>
        <taxon>Arachnida</taxon>
        <taxon>Araneae</taxon>
        <taxon>Araneomorphae</taxon>
        <taxon>Entelegynae</taxon>
        <taxon>Araneoidea</taxon>
        <taxon>Araneidae</taxon>
        <taxon>Caerostris</taxon>
    </lineage>
</organism>
<comment type="caution">
    <text evidence="1">The sequence shown here is derived from an EMBL/GenBank/DDBJ whole genome shotgun (WGS) entry which is preliminary data.</text>
</comment>
<proteinExistence type="predicted"/>
<dbReference type="Proteomes" id="UP001054837">
    <property type="component" value="Unassembled WGS sequence"/>
</dbReference>
<accession>A0AAV4R100</accession>
<dbReference type="AlphaFoldDB" id="A0AAV4R100"/>
<evidence type="ECO:0000313" key="2">
    <source>
        <dbReference type="Proteomes" id="UP001054837"/>
    </source>
</evidence>
<gene>
    <name evidence="1" type="ORF">CDAR_468941</name>
</gene>
<dbReference type="EMBL" id="BPLQ01005618">
    <property type="protein sequence ID" value="GIY15968.1"/>
    <property type="molecule type" value="Genomic_DNA"/>
</dbReference>
<protein>
    <submittedName>
        <fullName evidence="1">Uncharacterized protein</fullName>
    </submittedName>
</protein>
<keyword evidence="2" id="KW-1185">Reference proteome</keyword>
<evidence type="ECO:0000313" key="1">
    <source>
        <dbReference type="EMBL" id="GIY15968.1"/>
    </source>
</evidence>
<name>A0AAV4R100_9ARAC</name>
<sequence length="88" mass="9828">MRRRINAQYENQRCPFSSKFLFLYLDPLETLCPLAAEEASNEMSSPPDKSSFPRITAEGAADLFPTLPSPAFFQLPKSGPLLPLSRPL</sequence>